<dbReference type="PANTHER" id="PTHR30204">
    <property type="entry name" value="REDOX-CYCLING DRUG-SENSING TRANSCRIPTIONAL ACTIVATOR SOXR"/>
    <property type="match status" value="1"/>
</dbReference>
<dbReference type="SMART" id="SM00422">
    <property type="entry name" value="HTH_MERR"/>
    <property type="match status" value="1"/>
</dbReference>
<organism evidence="3">
    <name type="scientific">marine sediment metagenome</name>
    <dbReference type="NCBI Taxonomy" id="412755"/>
    <lineage>
        <taxon>unclassified sequences</taxon>
        <taxon>metagenomes</taxon>
        <taxon>ecological metagenomes</taxon>
    </lineage>
</organism>
<name>X0X5I0_9ZZZZ</name>
<dbReference type="PANTHER" id="PTHR30204:SF58">
    <property type="entry name" value="HTH-TYPE TRANSCRIPTIONAL REGULATOR YFMP"/>
    <property type="match status" value="1"/>
</dbReference>
<dbReference type="InterPro" id="IPR000551">
    <property type="entry name" value="MerR-type_HTH_dom"/>
</dbReference>
<comment type="caution">
    <text evidence="3">The sequence shown here is derived from an EMBL/GenBank/DDBJ whole genome shotgun (WGS) entry which is preliminary data.</text>
</comment>
<sequence length="80" mass="9256">MRERMIPEEEPCYVISVAARMLGMHAQTLRYYERVGIIAPSRSRGRIRLYSQADITRLRQIQRLINDLGVNLAGAEVILR</sequence>
<dbReference type="Pfam" id="PF13411">
    <property type="entry name" value="MerR_1"/>
    <property type="match status" value="1"/>
</dbReference>
<dbReference type="EMBL" id="BARS01046572">
    <property type="protein sequence ID" value="GAG30647.1"/>
    <property type="molecule type" value="Genomic_DNA"/>
</dbReference>
<reference evidence="3" key="1">
    <citation type="journal article" date="2014" name="Front. Microbiol.">
        <title>High frequency of phylogenetically diverse reductive dehalogenase-homologous genes in deep subseafloor sedimentary metagenomes.</title>
        <authorList>
            <person name="Kawai M."/>
            <person name="Futagami T."/>
            <person name="Toyoda A."/>
            <person name="Takaki Y."/>
            <person name="Nishi S."/>
            <person name="Hori S."/>
            <person name="Arai W."/>
            <person name="Tsubouchi T."/>
            <person name="Morono Y."/>
            <person name="Uchiyama I."/>
            <person name="Ito T."/>
            <person name="Fujiyama A."/>
            <person name="Inagaki F."/>
            <person name="Takami H."/>
        </authorList>
    </citation>
    <scope>NUCLEOTIDE SEQUENCE</scope>
    <source>
        <strain evidence="3">Expedition CK06-06</strain>
    </source>
</reference>
<feature type="non-terminal residue" evidence="3">
    <location>
        <position position="80"/>
    </location>
</feature>
<gene>
    <name evidence="3" type="ORF">S01H1_70079</name>
</gene>
<protein>
    <recommendedName>
        <fullName evidence="2">HTH merR-type domain-containing protein</fullName>
    </recommendedName>
</protein>
<dbReference type="PROSITE" id="PS50937">
    <property type="entry name" value="HTH_MERR_2"/>
    <property type="match status" value="1"/>
</dbReference>
<dbReference type="GO" id="GO:0003700">
    <property type="term" value="F:DNA-binding transcription factor activity"/>
    <property type="evidence" value="ECO:0007669"/>
    <property type="project" value="InterPro"/>
</dbReference>
<dbReference type="Gene3D" id="1.10.1660.10">
    <property type="match status" value="1"/>
</dbReference>
<keyword evidence="1" id="KW-0238">DNA-binding</keyword>
<evidence type="ECO:0000259" key="2">
    <source>
        <dbReference type="PROSITE" id="PS50937"/>
    </source>
</evidence>
<dbReference type="AlphaFoldDB" id="X0X5I0"/>
<accession>X0X5I0</accession>
<proteinExistence type="predicted"/>
<evidence type="ECO:0000256" key="1">
    <source>
        <dbReference type="ARBA" id="ARBA00023125"/>
    </source>
</evidence>
<dbReference type="InterPro" id="IPR047057">
    <property type="entry name" value="MerR_fam"/>
</dbReference>
<evidence type="ECO:0000313" key="3">
    <source>
        <dbReference type="EMBL" id="GAG30647.1"/>
    </source>
</evidence>
<dbReference type="SUPFAM" id="SSF46955">
    <property type="entry name" value="Putative DNA-binding domain"/>
    <property type="match status" value="1"/>
</dbReference>
<feature type="domain" description="HTH merR-type" evidence="2">
    <location>
        <begin position="12"/>
        <end position="80"/>
    </location>
</feature>
<dbReference type="GO" id="GO:0003677">
    <property type="term" value="F:DNA binding"/>
    <property type="evidence" value="ECO:0007669"/>
    <property type="project" value="UniProtKB-KW"/>
</dbReference>
<dbReference type="InterPro" id="IPR009061">
    <property type="entry name" value="DNA-bd_dom_put_sf"/>
</dbReference>